<dbReference type="Proteomes" id="UP001054945">
    <property type="component" value="Unassembled WGS sequence"/>
</dbReference>
<comment type="caution">
    <text evidence="1">The sequence shown here is derived from an EMBL/GenBank/DDBJ whole genome shotgun (WGS) entry which is preliminary data.</text>
</comment>
<keyword evidence="2" id="KW-1185">Reference proteome</keyword>
<dbReference type="EMBL" id="BPLR01010877">
    <property type="protein sequence ID" value="GIY42640.1"/>
    <property type="molecule type" value="Genomic_DNA"/>
</dbReference>
<protein>
    <submittedName>
        <fullName evidence="1">Uncharacterized protein</fullName>
    </submittedName>
</protein>
<evidence type="ECO:0000313" key="2">
    <source>
        <dbReference type="Proteomes" id="UP001054945"/>
    </source>
</evidence>
<sequence length="118" mass="14095">MHSSSTNFQSDKDKSEQRLLQRFDTYTTAFFVKYPTRHSLLSFYRHRIPRIYKSNSSLYINKGLSSLQSWTLHVENKFSSSIFDSSHLFEEENVFSCVYRAKTVDGKRILNEFLKFRF</sequence>
<gene>
    <name evidence="1" type="ORF">CEXT_656931</name>
</gene>
<organism evidence="1 2">
    <name type="scientific">Caerostris extrusa</name>
    <name type="common">Bark spider</name>
    <name type="synonym">Caerostris bankana</name>
    <dbReference type="NCBI Taxonomy" id="172846"/>
    <lineage>
        <taxon>Eukaryota</taxon>
        <taxon>Metazoa</taxon>
        <taxon>Ecdysozoa</taxon>
        <taxon>Arthropoda</taxon>
        <taxon>Chelicerata</taxon>
        <taxon>Arachnida</taxon>
        <taxon>Araneae</taxon>
        <taxon>Araneomorphae</taxon>
        <taxon>Entelegynae</taxon>
        <taxon>Araneoidea</taxon>
        <taxon>Araneidae</taxon>
        <taxon>Caerostris</taxon>
    </lineage>
</organism>
<name>A0AAV4T9A8_CAEEX</name>
<proteinExistence type="predicted"/>
<evidence type="ECO:0000313" key="1">
    <source>
        <dbReference type="EMBL" id="GIY42640.1"/>
    </source>
</evidence>
<dbReference type="AlphaFoldDB" id="A0AAV4T9A8"/>
<reference evidence="1 2" key="1">
    <citation type="submission" date="2021-06" db="EMBL/GenBank/DDBJ databases">
        <title>Caerostris extrusa draft genome.</title>
        <authorList>
            <person name="Kono N."/>
            <person name="Arakawa K."/>
        </authorList>
    </citation>
    <scope>NUCLEOTIDE SEQUENCE [LARGE SCALE GENOMIC DNA]</scope>
</reference>
<accession>A0AAV4T9A8</accession>